<evidence type="ECO:0000256" key="2">
    <source>
        <dbReference type="ARBA" id="ARBA00023015"/>
    </source>
</evidence>
<organism evidence="6">
    <name type="scientific">Thermosporothrix sp. COM3</name>
    <dbReference type="NCBI Taxonomy" id="2490863"/>
    <lineage>
        <taxon>Bacteria</taxon>
        <taxon>Bacillati</taxon>
        <taxon>Chloroflexota</taxon>
        <taxon>Ktedonobacteria</taxon>
        <taxon>Ktedonobacterales</taxon>
        <taxon>Thermosporotrichaceae</taxon>
        <taxon>Thermosporothrix</taxon>
    </lineage>
</organism>
<dbReference type="EMBL" id="AP019376">
    <property type="protein sequence ID" value="BBH86522.1"/>
    <property type="molecule type" value="Genomic_DNA"/>
</dbReference>
<dbReference type="GO" id="GO:0003677">
    <property type="term" value="F:DNA binding"/>
    <property type="evidence" value="ECO:0007669"/>
    <property type="project" value="UniProtKB-KW"/>
</dbReference>
<evidence type="ECO:0000313" key="6">
    <source>
        <dbReference type="EMBL" id="BBH86522.1"/>
    </source>
</evidence>
<evidence type="ECO:0000259" key="5">
    <source>
        <dbReference type="PROSITE" id="PS50931"/>
    </source>
</evidence>
<dbReference type="InterPro" id="IPR036390">
    <property type="entry name" value="WH_DNA-bd_sf"/>
</dbReference>
<feature type="domain" description="HTH lysR-type" evidence="5">
    <location>
        <begin position="1"/>
        <end position="58"/>
    </location>
</feature>
<sequence>MELRHLRYFVTVAEELHFGRAAERLHIAQPPLSQQIRQLEEELGVSLFTRTKRRVMLTEAGAAFREEALKALAQVEHAAEVARRTARGEVGQLNIGFVGTASYTLPRLFKRFREQYPDVVLTLRELTTSQQVQALCEQQLHLGVLRPPVQEPTLQVEIFHREALIVAFPEGHRLASRTALALSELADEPFVLFPRQQGPGLYDTIINLCQQAGFHPRVAQEAIRMETHVGLVAAGFGVSLVPASLQQLQQDGVLYKELQEPSPTIALAFAWRRDEAAPALHAFLRLARSCFS</sequence>
<dbReference type="FunFam" id="1.10.10.10:FF:000001">
    <property type="entry name" value="LysR family transcriptional regulator"/>
    <property type="match status" value="1"/>
</dbReference>
<proteinExistence type="inferred from homology"/>
<dbReference type="InterPro" id="IPR000847">
    <property type="entry name" value="LysR_HTH_N"/>
</dbReference>
<dbReference type="SUPFAM" id="SSF53850">
    <property type="entry name" value="Periplasmic binding protein-like II"/>
    <property type="match status" value="1"/>
</dbReference>
<dbReference type="PRINTS" id="PR00039">
    <property type="entry name" value="HTHLYSR"/>
</dbReference>
<dbReference type="PANTHER" id="PTHR30346:SF0">
    <property type="entry name" value="HCA OPERON TRANSCRIPTIONAL ACTIVATOR HCAR"/>
    <property type="match status" value="1"/>
</dbReference>
<dbReference type="Gene3D" id="1.10.10.10">
    <property type="entry name" value="Winged helix-like DNA-binding domain superfamily/Winged helix DNA-binding domain"/>
    <property type="match status" value="1"/>
</dbReference>
<name>A0A455SHZ5_9CHLR</name>
<reference evidence="6" key="1">
    <citation type="submission" date="2018-12" db="EMBL/GenBank/DDBJ databases">
        <title>Novel natural products biosynthetic potential of the class Ktedonobacteria.</title>
        <authorList>
            <person name="Zheng Y."/>
            <person name="Saitou A."/>
            <person name="Wang C.M."/>
            <person name="Toyoda A."/>
            <person name="Minakuchi Y."/>
            <person name="Sekiguchi Y."/>
            <person name="Ueda K."/>
            <person name="Takano H."/>
            <person name="Sakai Y."/>
            <person name="Yokota A."/>
            <person name="Yabe S."/>
        </authorList>
    </citation>
    <scope>NUCLEOTIDE SEQUENCE</scope>
    <source>
        <strain evidence="6">COM3</strain>
    </source>
</reference>
<dbReference type="InterPro" id="IPR036388">
    <property type="entry name" value="WH-like_DNA-bd_sf"/>
</dbReference>
<dbReference type="Pfam" id="PF03466">
    <property type="entry name" value="LysR_substrate"/>
    <property type="match status" value="1"/>
</dbReference>
<evidence type="ECO:0000256" key="4">
    <source>
        <dbReference type="ARBA" id="ARBA00023163"/>
    </source>
</evidence>
<dbReference type="AlphaFoldDB" id="A0A455SHZ5"/>
<dbReference type="GO" id="GO:0003700">
    <property type="term" value="F:DNA-binding transcription factor activity"/>
    <property type="evidence" value="ECO:0007669"/>
    <property type="project" value="InterPro"/>
</dbReference>
<dbReference type="CDD" id="cd08414">
    <property type="entry name" value="PBP2_LTTR_aromatics_like"/>
    <property type="match status" value="1"/>
</dbReference>
<evidence type="ECO:0000256" key="1">
    <source>
        <dbReference type="ARBA" id="ARBA00009437"/>
    </source>
</evidence>
<dbReference type="InterPro" id="IPR005119">
    <property type="entry name" value="LysR_subst-bd"/>
</dbReference>
<accession>A0A455SHZ5</accession>
<dbReference type="PROSITE" id="PS50931">
    <property type="entry name" value="HTH_LYSR"/>
    <property type="match status" value="1"/>
</dbReference>
<gene>
    <name evidence="6" type="ORF">KTC_12730</name>
</gene>
<dbReference type="GO" id="GO:0032993">
    <property type="term" value="C:protein-DNA complex"/>
    <property type="evidence" value="ECO:0007669"/>
    <property type="project" value="TreeGrafter"/>
</dbReference>
<dbReference type="PANTHER" id="PTHR30346">
    <property type="entry name" value="TRANSCRIPTIONAL DUAL REGULATOR HCAR-RELATED"/>
    <property type="match status" value="1"/>
</dbReference>
<keyword evidence="2" id="KW-0805">Transcription regulation</keyword>
<keyword evidence="3" id="KW-0238">DNA-binding</keyword>
<keyword evidence="4" id="KW-0804">Transcription</keyword>
<dbReference type="Pfam" id="PF00126">
    <property type="entry name" value="HTH_1"/>
    <property type="match status" value="1"/>
</dbReference>
<dbReference type="SUPFAM" id="SSF46785">
    <property type="entry name" value="Winged helix' DNA-binding domain"/>
    <property type="match status" value="1"/>
</dbReference>
<comment type="similarity">
    <text evidence="1">Belongs to the LysR transcriptional regulatory family.</text>
</comment>
<dbReference type="Gene3D" id="3.40.190.10">
    <property type="entry name" value="Periplasmic binding protein-like II"/>
    <property type="match status" value="2"/>
</dbReference>
<protein>
    <submittedName>
        <fullName evidence="6">LysR family transcriptional regulator</fullName>
    </submittedName>
</protein>
<evidence type="ECO:0000256" key="3">
    <source>
        <dbReference type="ARBA" id="ARBA00023125"/>
    </source>
</evidence>